<protein>
    <recommendedName>
        <fullName evidence="4">Transmembrane protein</fullName>
    </recommendedName>
</protein>
<evidence type="ECO:0000313" key="2">
    <source>
        <dbReference type="EMBL" id="SEP01217.1"/>
    </source>
</evidence>
<accession>A0A1H8UDV9</accession>
<evidence type="ECO:0000313" key="3">
    <source>
        <dbReference type="Proteomes" id="UP000198582"/>
    </source>
</evidence>
<dbReference type="EMBL" id="FOEF01000003">
    <property type="protein sequence ID" value="SEP01217.1"/>
    <property type="molecule type" value="Genomic_DNA"/>
</dbReference>
<keyword evidence="3" id="KW-1185">Reference proteome</keyword>
<name>A0A1H8UDV9_9PSEU</name>
<proteinExistence type="predicted"/>
<feature type="transmembrane region" description="Helical" evidence="1">
    <location>
        <begin position="105"/>
        <end position="126"/>
    </location>
</feature>
<gene>
    <name evidence="2" type="ORF">SAMN04489732_103214</name>
</gene>
<keyword evidence="1" id="KW-1133">Transmembrane helix</keyword>
<keyword evidence="1" id="KW-0812">Transmembrane</keyword>
<reference evidence="2 3" key="1">
    <citation type="submission" date="2016-10" db="EMBL/GenBank/DDBJ databases">
        <authorList>
            <person name="de Groot N.N."/>
        </authorList>
    </citation>
    <scope>NUCLEOTIDE SEQUENCE [LARGE SCALE GENOMIC DNA]</scope>
    <source>
        <strain evidence="2 3">DSM 44993</strain>
    </source>
</reference>
<organism evidence="2 3">
    <name type="scientific">Amycolatopsis saalfeldensis</name>
    <dbReference type="NCBI Taxonomy" id="394193"/>
    <lineage>
        <taxon>Bacteria</taxon>
        <taxon>Bacillati</taxon>
        <taxon>Actinomycetota</taxon>
        <taxon>Actinomycetes</taxon>
        <taxon>Pseudonocardiales</taxon>
        <taxon>Pseudonocardiaceae</taxon>
        <taxon>Amycolatopsis</taxon>
    </lineage>
</organism>
<feature type="transmembrane region" description="Helical" evidence="1">
    <location>
        <begin position="12"/>
        <end position="33"/>
    </location>
</feature>
<dbReference type="Proteomes" id="UP000198582">
    <property type="component" value="Unassembled WGS sequence"/>
</dbReference>
<dbReference type="AlphaFoldDB" id="A0A1H8UDV9"/>
<keyword evidence="1" id="KW-0472">Membrane</keyword>
<dbReference type="OrthoDB" id="5198533at2"/>
<dbReference type="STRING" id="394193.SAMN04489732_103214"/>
<sequence>MKVYADRPARRAAQLLADLFALGLTTAAVWLAVQVHTEVMRMRAPGDGLVDAGSGLRGTFDSAAGKAGGIPLIGDALAGALHTGSAAGTKLADAGHWQIDAVTDLAWWMAAFVVALPVVFLLVSWLPLRWRFTRGATAAARLRRQGEDGLDLLALRALVTRPLPRVAKAGELTAGWREHDPAVIHRLAGWELRRHGLR</sequence>
<dbReference type="RefSeq" id="WP_091615210.1">
    <property type="nucleotide sequence ID" value="NZ_FOEF01000003.1"/>
</dbReference>
<evidence type="ECO:0008006" key="4">
    <source>
        <dbReference type="Google" id="ProtNLM"/>
    </source>
</evidence>
<evidence type="ECO:0000256" key="1">
    <source>
        <dbReference type="SAM" id="Phobius"/>
    </source>
</evidence>